<feature type="transmembrane region" description="Helical" evidence="1">
    <location>
        <begin position="20"/>
        <end position="40"/>
    </location>
</feature>
<accession>A0ABS0FRC1</accession>
<keyword evidence="1" id="KW-0472">Membrane</keyword>
<proteinExistence type="predicted"/>
<keyword evidence="3" id="KW-1185">Reference proteome</keyword>
<gene>
    <name evidence="2" type="ORF">IRZ65_19580</name>
</gene>
<keyword evidence="1" id="KW-0812">Transmembrane</keyword>
<evidence type="ECO:0000313" key="3">
    <source>
        <dbReference type="Proteomes" id="UP000626180"/>
    </source>
</evidence>
<keyword evidence="1" id="KW-1133">Transmembrane helix</keyword>
<dbReference type="RefSeq" id="WP_073450690.1">
    <property type="nucleotide sequence ID" value="NZ_FQYS01000018.1"/>
</dbReference>
<name>A0ABS0FRC1_PSELU</name>
<reference evidence="2 3" key="1">
    <citation type="submission" date="2020-10" db="EMBL/GenBank/DDBJ databases">
        <title>Genome sequences of Pseudomonas isolates.</title>
        <authorList>
            <person name="Wessels L."/>
            <person name="Reich F."/>
            <person name="Hammerl J."/>
        </authorList>
    </citation>
    <scope>NUCLEOTIDE SEQUENCE [LARGE SCALE GENOMIC DNA]</scope>
    <source>
        <strain evidence="2 3">20-MO00624-0</strain>
    </source>
</reference>
<evidence type="ECO:0000313" key="2">
    <source>
        <dbReference type="EMBL" id="MBF8642873.1"/>
    </source>
</evidence>
<comment type="caution">
    <text evidence="2">The sequence shown here is derived from an EMBL/GenBank/DDBJ whole genome shotgun (WGS) entry which is preliminary data.</text>
</comment>
<dbReference type="Proteomes" id="UP000626180">
    <property type="component" value="Unassembled WGS sequence"/>
</dbReference>
<sequence length="103" mass="11161">MALPGKPTPKVRLRRRLLTLSLAGIAPIALIAGLGLVAIIHEQKSIAEQRSLEATRLTATAVDVEINRSLDLLQTLSQSPFLDDGNLDSYQELVRRVVPLVPG</sequence>
<organism evidence="2 3">
    <name type="scientific">Pseudomonas luteola</name>
    <dbReference type="NCBI Taxonomy" id="47886"/>
    <lineage>
        <taxon>Bacteria</taxon>
        <taxon>Pseudomonadati</taxon>
        <taxon>Pseudomonadota</taxon>
        <taxon>Gammaproteobacteria</taxon>
        <taxon>Pseudomonadales</taxon>
        <taxon>Pseudomonadaceae</taxon>
        <taxon>Pseudomonas</taxon>
    </lineage>
</organism>
<evidence type="ECO:0000256" key="1">
    <source>
        <dbReference type="SAM" id="Phobius"/>
    </source>
</evidence>
<evidence type="ECO:0008006" key="4">
    <source>
        <dbReference type="Google" id="ProtNLM"/>
    </source>
</evidence>
<dbReference type="EMBL" id="JADMCD010000012">
    <property type="protein sequence ID" value="MBF8642873.1"/>
    <property type="molecule type" value="Genomic_DNA"/>
</dbReference>
<protein>
    <recommendedName>
        <fullName evidence="4">Histidine kinase</fullName>
    </recommendedName>
</protein>